<evidence type="ECO:0000313" key="2">
    <source>
        <dbReference type="Proteomes" id="UP000660729"/>
    </source>
</evidence>
<protein>
    <submittedName>
        <fullName evidence="1">Uncharacterized protein</fullName>
    </submittedName>
</protein>
<sequence>MLRSAAPNLQLRFRTGLFFFLNIIRRNDCRTGTHNSVHGMKATDSLISIIMALSAGHRVVNITELLEDILLRVVDAPPPWFDATSALRTTLLSQRTCRAFRDVILGSTKLRQRLFLSPPRAMRPGSSLNPSCYNPLLRNPLFHGSDLPQGIHFYVGHVWFSVCMQKGKQLRVEFKRRSFNCCQPSTSIGAGNSWRAMYACNVKFEVSEVRLDGKKLDVPKEGLKNPTMGELFDLAFAEK</sequence>
<name>A0A8H6RTL1_9PEZI</name>
<dbReference type="OrthoDB" id="3800738at2759"/>
<proteinExistence type="predicted"/>
<keyword evidence="2" id="KW-1185">Reference proteome</keyword>
<dbReference type="EMBL" id="JABCIY010000024">
    <property type="protein sequence ID" value="KAF7196658.1"/>
    <property type="molecule type" value="Genomic_DNA"/>
</dbReference>
<gene>
    <name evidence="1" type="ORF">HII31_02028</name>
</gene>
<dbReference type="AlphaFoldDB" id="A0A8H6RTL1"/>
<accession>A0A8H6RTL1</accession>
<comment type="caution">
    <text evidence="1">The sequence shown here is derived from an EMBL/GenBank/DDBJ whole genome shotgun (WGS) entry which is preliminary data.</text>
</comment>
<reference evidence="1" key="1">
    <citation type="submission" date="2020-04" db="EMBL/GenBank/DDBJ databases">
        <title>Draft genome resource of the tomato pathogen Pseudocercospora fuligena.</title>
        <authorList>
            <person name="Zaccaron A."/>
        </authorList>
    </citation>
    <scope>NUCLEOTIDE SEQUENCE</scope>
    <source>
        <strain evidence="1">PF001</strain>
    </source>
</reference>
<organism evidence="1 2">
    <name type="scientific">Pseudocercospora fuligena</name>
    <dbReference type="NCBI Taxonomy" id="685502"/>
    <lineage>
        <taxon>Eukaryota</taxon>
        <taxon>Fungi</taxon>
        <taxon>Dikarya</taxon>
        <taxon>Ascomycota</taxon>
        <taxon>Pezizomycotina</taxon>
        <taxon>Dothideomycetes</taxon>
        <taxon>Dothideomycetidae</taxon>
        <taxon>Mycosphaerellales</taxon>
        <taxon>Mycosphaerellaceae</taxon>
        <taxon>Pseudocercospora</taxon>
    </lineage>
</organism>
<evidence type="ECO:0000313" key="1">
    <source>
        <dbReference type="EMBL" id="KAF7196658.1"/>
    </source>
</evidence>
<dbReference type="Proteomes" id="UP000660729">
    <property type="component" value="Unassembled WGS sequence"/>
</dbReference>